<accession>A0ACC2JTQ1</accession>
<evidence type="ECO:0000313" key="1">
    <source>
        <dbReference type="EMBL" id="KAJ8130780.1"/>
    </source>
</evidence>
<keyword evidence="2" id="KW-1185">Reference proteome</keyword>
<gene>
    <name evidence="1" type="ORF">O1611_g2848</name>
</gene>
<proteinExistence type="predicted"/>
<dbReference type="EMBL" id="JAPUUL010000425">
    <property type="protein sequence ID" value="KAJ8130780.1"/>
    <property type="molecule type" value="Genomic_DNA"/>
</dbReference>
<sequence length="540" mass="58304">MTDLAADYIVVGGGLTGCVIASRLSQSAQRPKVILLEAGSDLSGNPATTSFLSALPLLGGEFDYFYKSEPVANTANRVHSLNSAKALGGGSILNYGGWLRADFADYNEWAKVVGDSRWSYEGFKPWFRKSERFHDTKANADVHGFDGPMHVTSVSAGQSGARKYPLREAVKQAWAELGIQHNIEKKDGVIAGLTEFVENSHEGDRQPSNKVYSLDGVEVLTNTVVHKVTFTDTTATGVQLGDGRKITARKEVIICAGAYRTPQILMLSGIGAAPTLTKHGIPIVHDSPHVGQNLHDHFAVYLAFRLRDPSRGYALGSPAWTDPALFKCFPWDWVVSAPVPPEISNKHGIKPEEQKRNLYEVITLYVPPGIPGIPVDGTHIATSTMLLLPSSRGFVSIRSNNPSDPPQIQPNYLSNPLDLDTLVYATRQTLKHMFSTSSMGAVVENETPMVAEGLSGLTPLTVDASDEEIEDRIRRTGMQHPHSGGTAAMGKVVDTEGRVHGVKGLRCADASIIPIPLGGHPQATLYPMAEQLAAMIIGDK</sequence>
<name>A0ACC2JTQ1_9PEZI</name>
<protein>
    <submittedName>
        <fullName evidence="1">Uncharacterized protein</fullName>
    </submittedName>
</protein>
<evidence type="ECO:0000313" key="2">
    <source>
        <dbReference type="Proteomes" id="UP001153332"/>
    </source>
</evidence>
<organism evidence="1 2">
    <name type="scientific">Lasiodiplodia mahajangana</name>
    <dbReference type="NCBI Taxonomy" id="1108764"/>
    <lineage>
        <taxon>Eukaryota</taxon>
        <taxon>Fungi</taxon>
        <taxon>Dikarya</taxon>
        <taxon>Ascomycota</taxon>
        <taxon>Pezizomycotina</taxon>
        <taxon>Dothideomycetes</taxon>
        <taxon>Dothideomycetes incertae sedis</taxon>
        <taxon>Botryosphaeriales</taxon>
        <taxon>Botryosphaeriaceae</taxon>
        <taxon>Lasiodiplodia</taxon>
    </lineage>
</organism>
<dbReference type="Proteomes" id="UP001153332">
    <property type="component" value="Unassembled WGS sequence"/>
</dbReference>
<reference evidence="1" key="1">
    <citation type="submission" date="2022-12" db="EMBL/GenBank/DDBJ databases">
        <title>Genome Sequence of Lasiodiplodia mahajangana.</title>
        <authorList>
            <person name="Buettner E."/>
        </authorList>
    </citation>
    <scope>NUCLEOTIDE SEQUENCE</scope>
    <source>
        <strain evidence="1">VT137</strain>
    </source>
</reference>
<comment type="caution">
    <text evidence="1">The sequence shown here is derived from an EMBL/GenBank/DDBJ whole genome shotgun (WGS) entry which is preliminary data.</text>
</comment>